<organism evidence="3 4">
    <name type="scientific">Kitasatospora xanthocidica</name>
    <dbReference type="NCBI Taxonomy" id="83382"/>
    <lineage>
        <taxon>Bacteria</taxon>
        <taxon>Bacillati</taxon>
        <taxon>Actinomycetota</taxon>
        <taxon>Actinomycetes</taxon>
        <taxon>Kitasatosporales</taxon>
        <taxon>Streptomycetaceae</taxon>
        <taxon>Kitasatospora</taxon>
    </lineage>
</organism>
<name>A0A373A3V9_9ACTN</name>
<evidence type="ECO:0000313" key="3">
    <source>
        <dbReference type="EMBL" id="RGD62843.1"/>
    </source>
</evidence>
<feature type="domain" description="Beta-ketoacyl synthase-like N-terminal" evidence="2">
    <location>
        <begin position="6"/>
        <end position="198"/>
    </location>
</feature>
<protein>
    <submittedName>
        <fullName evidence="3">3-oxoacyl-ACP synthase</fullName>
    </submittedName>
</protein>
<dbReference type="InterPro" id="IPR000794">
    <property type="entry name" value="Beta-ketoacyl_synthase"/>
</dbReference>
<evidence type="ECO:0000259" key="2">
    <source>
        <dbReference type="Pfam" id="PF00109"/>
    </source>
</evidence>
<dbReference type="PANTHER" id="PTHR11712">
    <property type="entry name" value="POLYKETIDE SYNTHASE-RELATED"/>
    <property type="match status" value="1"/>
</dbReference>
<evidence type="ECO:0000256" key="1">
    <source>
        <dbReference type="ARBA" id="ARBA00022679"/>
    </source>
</evidence>
<dbReference type="GO" id="GO:0004315">
    <property type="term" value="F:3-oxoacyl-[acyl-carrier-protein] synthase activity"/>
    <property type="evidence" value="ECO:0007669"/>
    <property type="project" value="TreeGrafter"/>
</dbReference>
<keyword evidence="4" id="KW-1185">Reference proteome</keyword>
<sequence length="351" mass="36033">MFSAWSAVSPFGVGAQAFGAGLRAGTGAVAALDRTAYPGPYEQAALVPDFSAAAALGRKGTRTMDRVTALAVHTFGTLLDGCGPGLLERPERVGLVLGTGSGSVQSIMDFTRDSLTGDRPYLVDPARFPNTVMNRAAGQCAIWHGIKGPNSTIAGGWSAGLLALGYAARLYRGGHCDRVLCGAAEEYSVQRAWLEWHSAGEDGRTPLGEGGVAWLLESAEQARAAHRPVLARLLGTRFRAYHRPEQAAGALTDCVRAALAEAGADGRDVRLAAPLGGPDEEAAVRAALPAGAEPQWLRCRPLLGDASAAATGLQLAAVLAAAGEGRLPEGGLALVTCVDRDGTVGCALLGG</sequence>
<dbReference type="InterPro" id="IPR014030">
    <property type="entry name" value="Ketoacyl_synth_N"/>
</dbReference>
<accession>A0A373A3V9</accession>
<comment type="caution">
    <text evidence="3">The sequence shown here is derived from an EMBL/GenBank/DDBJ whole genome shotgun (WGS) entry which is preliminary data.</text>
</comment>
<proteinExistence type="predicted"/>
<dbReference type="PANTHER" id="PTHR11712:SF336">
    <property type="entry name" value="3-OXOACYL-[ACYL-CARRIER-PROTEIN] SYNTHASE, MITOCHONDRIAL"/>
    <property type="match status" value="1"/>
</dbReference>
<dbReference type="AlphaFoldDB" id="A0A373A3V9"/>
<gene>
    <name evidence="3" type="ORF">DR950_12750</name>
</gene>
<keyword evidence="1" id="KW-0808">Transferase</keyword>
<dbReference type="InterPro" id="IPR016039">
    <property type="entry name" value="Thiolase-like"/>
</dbReference>
<dbReference type="Gene3D" id="3.40.47.10">
    <property type="match status" value="1"/>
</dbReference>
<dbReference type="SUPFAM" id="SSF53901">
    <property type="entry name" value="Thiolase-like"/>
    <property type="match status" value="2"/>
</dbReference>
<dbReference type="GO" id="GO:0006633">
    <property type="term" value="P:fatty acid biosynthetic process"/>
    <property type="evidence" value="ECO:0007669"/>
    <property type="project" value="TreeGrafter"/>
</dbReference>
<dbReference type="Proteomes" id="UP000263377">
    <property type="component" value="Unassembled WGS sequence"/>
</dbReference>
<evidence type="ECO:0000313" key="4">
    <source>
        <dbReference type="Proteomes" id="UP000263377"/>
    </source>
</evidence>
<dbReference type="EMBL" id="QVIG01000001">
    <property type="protein sequence ID" value="RGD62843.1"/>
    <property type="molecule type" value="Genomic_DNA"/>
</dbReference>
<dbReference type="Pfam" id="PF00109">
    <property type="entry name" value="ketoacyl-synt"/>
    <property type="match status" value="1"/>
</dbReference>
<reference evidence="3 4" key="1">
    <citation type="submission" date="2018-08" db="EMBL/GenBank/DDBJ databases">
        <title>Diversity &amp; Physiological Properties of Lignin-Decomposing Actinobacteria from Soil.</title>
        <authorList>
            <person name="Roh S.G."/>
            <person name="Kim S.B."/>
        </authorList>
    </citation>
    <scope>NUCLEOTIDE SEQUENCE [LARGE SCALE GENOMIC DNA]</scope>
    <source>
        <strain evidence="3 4">MMS17-GH009</strain>
    </source>
</reference>